<dbReference type="PANTHER" id="PTHR43701:SF2">
    <property type="entry name" value="MEMBRANE TRANSPORTER PROTEIN YJNA-RELATED"/>
    <property type="match status" value="1"/>
</dbReference>
<feature type="transmembrane region" description="Helical" evidence="5">
    <location>
        <begin position="244"/>
        <end position="263"/>
    </location>
</feature>
<protein>
    <recommendedName>
        <fullName evidence="5">Probable membrane transporter protein</fullName>
    </recommendedName>
</protein>
<dbReference type="InterPro" id="IPR051598">
    <property type="entry name" value="TSUP/Inactive_protease-like"/>
</dbReference>
<keyword evidence="7" id="KW-1185">Reference proteome</keyword>
<organism evidence="6 7">
    <name type="scientific">Niastella yeongjuensis</name>
    <dbReference type="NCBI Taxonomy" id="354355"/>
    <lineage>
        <taxon>Bacteria</taxon>
        <taxon>Pseudomonadati</taxon>
        <taxon>Bacteroidota</taxon>
        <taxon>Chitinophagia</taxon>
        <taxon>Chitinophagales</taxon>
        <taxon>Chitinophagaceae</taxon>
        <taxon>Niastella</taxon>
    </lineage>
</organism>
<feature type="transmembrane region" description="Helical" evidence="5">
    <location>
        <begin position="214"/>
        <end position="232"/>
    </location>
</feature>
<sequence length="264" mass="28162">MEIAGYLAAVLIGVSLGLIGGGGSILTVPVFVYLLHVHPVLATTYSLFVVGSCSLVGSVRSYYKKLIDFQVVMYFGLPSLLSVFVVRRFVLPMIPDHLFNIGELAVTKGVFLMVLFALLMLAAAASMIRSAGKPPTPGINKERKSGLLIQGLLIGAVTGLLGAGGGFLIIPALVLISRLPMKIAVGSSLTIMAISSFFGFFSTLSHYNINWPQLLLFTVIAVLGIFAGTAFSDKIPGQSLKKGFGWFVLAVGLFILVHELFFFS</sequence>
<feature type="transmembrane region" description="Helical" evidence="5">
    <location>
        <begin position="7"/>
        <end position="34"/>
    </location>
</feature>
<evidence type="ECO:0000256" key="3">
    <source>
        <dbReference type="ARBA" id="ARBA00022989"/>
    </source>
</evidence>
<dbReference type="OrthoDB" id="8559161at2"/>
<evidence type="ECO:0000256" key="1">
    <source>
        <dbReference type="ARBA" id="ARBA00004141"/>
    </source>
</evidence>
<dbReference type="GO" id="GO:0005886">
    <property type="term" value="C:plasma membrane"/>
    <property type="evidence" value="ECO:0007669"/>
    <property type="project" value="UniProtKB-SubCell"/>
</dbReference>
<reference evidence="7" key="1">
    <citation type="submission" date="2016-04" db="EMBL/GenBank/DDBJ databases">
        <authorList>
            <person name="Chen L."/>
            <person name="Zhuang W."/>
            <person name="Wang G."/>
        </authorList>
    </citation>
    <scope>NUCLEOTIDE SEQUENCE [LARGE SCALE GENOMIC DNA]</scope>
    <source>
        <strain evidence="7">17621</strain>
    </source>
</reference>
<feature type="transmembrane region" description="Helical" evidence="5">
    <location>
        <begin position="152"/>
        <end position="177"/>
    </location>
</feature>
<evidence type="ECO:0000256" key="4">
    <source>
        <dbReference type="ARBA" id="ARBA00023136"/>
    </source>
</evidence>
<evidence type="ECO:0000313" key="7">
    <source>
        <dbReference type="Proteomes" id="UP000192610"/>
    </source>
</evidence>
<dbReference type="RefSeq" id="WP_081198946.1">
    <property type="nucleotide sequence ID" value="NZ_FOCZ01000001.1"/>
</dbReference>
<gene>
    <name evidence="6" type="ORF">A4H97_01875</name>
</gene>
<feature type="transmembrane region" description="Helical" evidence="5">
    <location>
        <begin position="71"/>
        <end position="90"/>
    </location>
</feature>
<dbReference type="Proteomes" id="UP000192610">
    <property type="component" value="Unassembled WGS sequence"/>
</dbReference>
<keyword evidence="3 5" id="KW-1133">Transmembrane helix</keyword>
<name>A0A1V9EWW7_9BACT</name>
<dbReference type="STRING" id="354355.SAMN05660816_00570"/>
<dbReference type="AlphaFoldDB" id="A0A1V9EWW7"/>
<feature type="transmembrane region" description="Helical" evidence="5">
    <location>
        <begin position="183"/>
        <end position="202"/>
    </location>
</feature>
<comment type="similarity">
    <text evidence="5">Belongs to the 4-toluene sulfonate uptake permease (TSUP) (TC 2.A.102) family.</text>
</comment>
<dbReference type="PANTHER" id="PTHR43701">
    <property type="entry name" value="MEMBRANE TRANSPORTER PROTEIN MJ0441-RELATED"/>
    <property type="match status" value="1"/>
</dbReference>
<proteinExistence type="inferred from homology"/>
<evidence type="ECO:0000313" key="6">
    <source>
        <dbReference type="EMBL" id="OQP50613.1"/>
    </source>
</evidence>
<keyword evidence="5" id="KW-1003">Cell membrane</keyword>
<comment type="subcellular location">
    <subcellularLocation>
        <location evidence="5">Cell membrane</location>
        <topology evidence="5">Multi-pass membrane protein</topology>
    </subcellularLocation>
    <subcellularLocation>
        <location evidence="1">Membrane</location>
        <topology evidence="1">Multi-pass membrane protein</topology>
    </subcellularLocation>
</comment>
<evidence type="ECO:0000256" key="5">
    <source>
        <dbReference type="RuleBase" id="RU363041"/>
    </source>
</evidence>
<keyword evidence="4 5" id="KW-0472">Membrane</keyword>
<feature type="transmembrane region" description="Helical" evidence="5">
    <location>
        <begin position="40"/>
        <end position="59"/>
    </location>
</feature>
<dbReference type="EMBL" id="LVXG01000012">
    <property type="protein sequence ID" value="OQP50613.1"/>
    <property type="molecule type" value="Genomic_DNA"/>
</dbReference>
<accession>A0A1V9EWW7</accession>
<comment type="caution">
    <text evidence="6">The sequence shown here is derived from an EMBL/GenBank/DDBJ whole genome shotgun (WGS) entry which is preliminary data.</text>
</comment>
<dbReference type="InterPro" id="IPR002781">
    <property type="entry name" value="TM_pro_TauE-like"/>
</dbReference>
<feature type="transmembrane region" description="Helical" evidence="5">
    <location>
        <begin position="110"/>
        <end position="131"/>
    </location>
</feature>
<keyword evidence="2 5" id="KW-0812">Transmembrane</keyword>
<dbReference type="Pfam" id="PF01925">
    <property type="entry name" value="TauE"/>
    <property type="match status" value="1"/>
</dbReference>
<evidence type="ECO:0000256" key="2">
    <source>
        <dbReference type="ARBA" id="ARBA00022692"/>
    </source>
</evidence>